<dbReference type="InterPro" id="IPR000819">
    <property type="entry name" value="Peptidase_M17_C"/>
</dbReference>
<evidence type="ECO:0000256" key="2">
    <source>
        <dbReference type="ARBA" id="ARBA00022438"/>
    </source>
</evidence>
<evidence type="ECO:0000313" key="10">
    <source>
        <dbReference type="EMBL" id="QEO10193.1"/>
    </source>
</evidence>
<dbReference type="InterPro" id="IPR011356">
    <property type="entry name" value="Leucine_aapep/pepB"/>
</dbReference>
<dbReference type="KEGG" id="lyk:FLP23_09335"/>
<dbReference type="RefSeq" id="WP_149325610.1">
    <property type="nucleotide sequence ID" value="NZ_CP043504.1"/>
</dbReference>
<dbReference type="PANTHER" id="PTHR11963">
    <property type="entry name" value="LEUCINE AMINOPEPTIDASE-RELATED"/>
    <property type="match status" value="1"/>
</dbReference>
<organism evidence="10 11">
    <name type="scientific">Protaetiibacter larvae</name>
    <dbReference type="NCBI Taxonomy" id="2592654"/>
    <lineage>
        <taxon>Bacteria</taxon>
        <taxon>Bacillati</taxon>
        <taxon>Actinomycetota</taxon>
        <taxon>Actinomycetes</taxon>
        <taxon>Micrococcales</taxon>
        <taxon>Microbacteriaceae</taxon>
        <taxon>Protaetiibacter</taxon>
    </lineage>
</organism>
<keyword evidence="4 10" id="KW-0378">Hydrolase</keyword>
<dbReference type="GO" id="GO:0070006">
    <property type="term" value="F:metalloaminopeptidase activity"/>
    <property type="evidence" value="ECO:0007669"/>
    <property type="project" value="InterPro"/>
</dbReference>
<keyword evidence="3" id="KW-0645">Protease</keyword>
<dbReference type="NCBIfam" id="NF002073">
    <property type="entry name" value="PRK00913.1-2"/>
    <property type="match status" value="1"/>
</dbReference>
<evidence type="ECO:0000256" key="5">
    <source>
        <dbReference type="ARBA" id="ARBA00033172"/>
    </source>
</evidence>
<dbReference type="PROSITE" id="PS00631">
    <property type="entry name" value="CYTOSOL_AP"/>
    <property type="match status" value="1"/>
</dbReference>
<evidence type="ECO:0000313" key="11">
    <source>
        <dbReference type="Proteomes" id="UP000322159"/>
    </source>
</evidence>
<evidence type="ECO:0000256" key="1">
    <source>
        <dbReference type="ARBA" id="ARBA00009528"/>
    </source>
</evidence>
<proteinExistence type="inferred from homology"/>
<dbReference type="CDD" id="cd00433">
    <property type="entry name" value="Peptidase_M17"/>
    <property type="match status" value="1"/>
</dbReference>
<dbReference type="Proteomes" id="UP000322159">
    <property type="component" value="Chromosome"/>
</dbReference>
<evidence type="ECO:0000256" key="6">
    <source>
        <dbReference type="ARBA" id="ARBA00049972"/>
    </source>
</evidence>
<evidence type="ECO:0000256" key="4">
    <source>
        <dbReference type="ARBA" id="ARBA00022801"/>
    </source>
</evidence>
<dbReference type="SUPFAM" id="SSF52949">
    <property type="entry name" value="Macro domain-like"/>
    <property type="match status" value="1"/>
</dbReference>
<name>A0A5C1Y7W7_9MICO</name>
<dbReference type="PANTHER" id="PTHR11963:SF23">
    <property type="entry name" value="CYTOSOL AMINOPEPTIDASE"/>
    <property type="match status" value="1"/>
</dbReference>
<protein>
    <recommendedName>
        <fullName evidence="7">Probable cytosol aminopeptidase</fullName>
    </recommendedName>
    <alternativeName>
        <fullName evidence="8">Leucine aminopeptidase</fullName>
    </alternativeName>
    <alternativeName>
        <fullName evidence="5">Leucyl aminopeptidase</fullName>
    </alternativeName>
</protein>
<dbReference type="GO" id="GO:0005737">
    <property type="term" value="C:cytoplasm"/>
    <property type="evidence" value="ECO:0007669"/>
    <property type="project" value="InterPro"/>
</dbReference>
<evidence type="ECO:0000256" key="3">
    <source>
        <dbReference type="ARBA" id="ARBA00022670"/>
    </source>
</evidence>
<dbReference type="Gene3D" id="3.40.220.10">
    <property type="entry name" value="Leucine Aminopeptidase, subunit E, domain 1"/>
    <property type="match status" value="1"/>
</dbReference>
<dbReference type="PRINTS" id="PR00481">
    <property type="entry name" value="LAMNOPPTDASE"/>
</dbReference>
<evidence type="ECO:0000259" key="9">
    <source>
        <dbReference type="PROSITE" id="PS00631"/>
    </source>
</evidence>
<dbReference type="Pfam" id="PF00883">
    <property type="entry name" value="Peptidase_M17"/>
    <property type="match status" value="1"/>
</dbReference>
<keyword evidence="2 10" id="KW-0031">Aminopeptidase</keyword>
<gene>
    <name evidence="10" type="ORF">FLP23_09335</name>
</gene>
<accession>A0A5C1Y7W7</accession>
<dbReference type="GO" id="GO:0030145">
    <property type="term" value="F:manganese ion binding"/>
    <property type="evidence" value="ECO:0007669"/>
    <property type="project" value="InterPro"/>
</dbReference>
<dbReference type="SUPFAM" id="SSF53187">
    <property type="entry name" value="Zn-dependent exopeptidases"/>
    <property type="match status" value="1"/>
</dbReference>
<comment type="similarity">
    <text evidence="1">Belongs to the peptidase M17 family.</text>
</comment>
<dbReference type="AlphaFoldDB" id="A0A5C1Y7W7"/>
<sequence length="498" mass="50157">MAVPELVLSTEPVTASDAELIVLGATRGPDGAAVLAASDADFPGLGALLPLVGVTGAADEFRRLGPVAGVAAPVAVVGLGPAATRESLRSAAGVVGRLASGIGSLALALPVADAGEAEVVLEAAASGAYAFLEYRTGALETKRPPRRIVLHLAAQLADDGIVARAASTATATHTVRDLVNTPASDLYPESFVARARELAEGLPVEFEVLADEQLVEGGYGGIAAVGKGSARGPRLAVVRYSPAGAAKHLAIVGKGITFDSGGLSLKPPASMPTMKYDMTGAATALAVVLEAARRQLPVKVSAWLCLAENMPSGSALRPGDVLRTWNGTTVEVTNTDAEGRLVLADGLAAAAAENPELLVDLATLTGAAKIAMGERTTAVIGDDEAVQAVLRAARASDEPMWPMPLPPELRSVLDSEIADLANAKPGHTAGGMLVAGHFLRTFVGTAGGDGPGARIGWAHLDLAGPAYNSGGAYGGVGKGPTAVAVRTMLALTAELAEA</sequence>
<reference evidence="10 11" key="1">
    <citation type="submission" date="2019-09" db="EMBL/GenBank/DDBJ databases">
        <title>Genome sequencing of strain KACC 19322.</title>
        <authorList>
            <person name="Heo J."/>
            <person name="Kim S.-J."/>
            <person name="Kim J.-S."/>
            <person name="Hong S.-B."/>
            <person name="Kwon S.-W."/>
        </authorList>
    </citation>
    <scope>NUCLEOTIDE SEQUENCE [LARGE SCALE GENOMIC DNA]</scope>
    <source>
        <strain evidence="10 11">KACC 19322</strain>
    </source>
</reference>
<dbReference type="Gene3D" id="3.40.630.10">
    <property type="entry name" value="Zn peptidases"/>
    <property type="match status" value="1"/>
</dbReference>
<keyword evidence="11" id="KW-1185">Reference proteome</keyword>
<feature type="domain" description="Cytosol aminopeptidase" evidence="9">
    <location>
        <begin position="334"/>
        <end position="341"/>
    </location>
</feature>
<dbReference type="OrthoDB" id="9809354at2"/>
<evidence type="ECO:0000256" key="8">
    <source>
        <dbReference type="ARBA" id="ARBA00050061"/>
    </source>
</evidence>
<dbReference type="InterPro" id="IPR043472">
    <property type="entry name" value="Macro_dom-like"/>
</dbReference>
<dbReference type="GO" id="GO:0006508">
    <property type="term" value="P:proteolysis"/>
    <property type="evidence" value="ECO:0007669"/>
    <property type="project" value="UniProtKB-KW"/>
</dbReference>
<dbReference type="EMBL" id="CP043504">
    <property type="protein sequence ID" value="QEO10193.1"/>
    <property type="molecule type" value="Genomic_DNA"/>
</dbReference>
<comment type="function">
    <text evidence="6">Presumably involved in the processing and regular turnover of intracellular proteins. Catalyzes the removal of unsubstituted N-terminal amino acids from various peptides.</text>
</comment>
<evidence type="ECO:0000256" key="7">
    <source>
        <dbReference type="ARBA" id="ARBA00050021"/>
    </source>
</evidence>